<evidence type="ECO:0000313" key="1">
    <source>
        <dbReference type="EMBL" id="RZG63924.1"/>
    </source>
</evidence>
<dbReference type="EMBL" id="SGSU01000031">
    <property type="protein sequence ID" value="RZG63924.1"/>
    <property type="molecule type" value="Genomic_DNA"/>
</dbReference>
<dbReference type="Proteomes" id="UP000293483">
    <property type="component" value="Unassembled WGS sequence"/>
</dbReference>
<name>A0A4Q7AQC4_9GAMM</name>
<comment type="caution">
    <text evidence="1">The sequence shown here is derived from an EMBL/GenBank/DDBJ whole genome shotgun (WGS) entry which is preliminary data.</text>
</comment>
<sequence>MTMQWMRNCRLTIQVDENAPEALDFTEFKMTFVVSQPTTEQPKAAEIYIYNLSHETMNKLAGVDDDKKNTQVILACSYGDDEPEVIFKGRVFQYRRGRYDQVDTYLCILAIAGDQVRNDATISQSVPAGTPIHGLSDLIAGEIKKYGIDAGELAKLSDQKYPRGRTLFGSFHGFIERVGRENNVTFNYSEGVLNSTDLDKFSIQPIFILSAETGMVGMPQLTSEGLIVKCLLNPKLKRMDRIKIDLTNLQSENYDIAYSGQQVDQPHKTPKLATNAQGIFVIQAIEHSGDTRGDEWYSNMVCTALGAVVPKTGISISAVDESWTPQAGEANGTNNQ</sequence>
<reference evidence="1 2" key="1">
    <citation type="submission" date="2019-02" db="EMBL/GenBank/DDBJ databases">
        <title>The Batch Genome Submission of Acinetobacter spp. strains.</title>
        <authorList>
            <person name="Qin J."/>
            <person name="Hu Y."/>
            <person name="Ye H."/>
            <person name="Wei L."/>
            <person name="Feng Y."/>
            <person name="Zong Z."/>
        </authorList>
    </citation>
    <scope>NUCLEOTIDE SEQUENCE [LARGE SCALE GENOMIC DNA]</scope>
    <source>
        <strain evidence="1 2">WCHABo060081</strain>
    </source>
</reference>
<dbReference type="AlphaFoldDB" id="A0A4Q7AQC4"/>
<dbReference type="RefSeq" id="WP_130148756.1">
    <property type="nucleotide sequence ID" value="NZ_SGSU01000031.1"/>
</dbReference>
<proteinExistence type="predicted"/>
<gene>
    <name evidence="1" type="ORF">EXE25_18255</name>
</gene>
<evidence type="ECO:0000313" key="2">
    <source>
        <dbReference type="Proteomes" id="UP000293483"/>
    </source>
</evidence>
<accession>A0A4Q7AQC4</accession>
<dbReference type="InterPro" id="IPR054496">
    <property type="entry name" value="E217_GP41"/>
</dbReference>
<dbReference type="NCBIfam" id="NF047561">
    <property type="entry name" value="orf58_phage_fam"/>
    <property type="match status" value="1"/>
</dbReference>
<evidence type="ECO:0008006" key="3">
    <source>
        <dbReference type="Google" id="ProtNLM"/>
    </source>
</evidence>
<organism evidence="1 2">
    <name type="scientific">Acinetobacter bouvetii</name>
    <dbReference type="NCBI Taxonomy" id="202951"/>
    <lineage>
        <taxon>Bacteria</taxon>
        <taxon>Pseudomonadati</taxon>
        <taxon>Pseudomonadota</taxon>
        <taxon>Gammaproteobacteria</taxon>
        <taxon>Moraxellales</taxon>
        <taxon>Moraxellaceae</taxon>
        <taxon>Acinetobacter</taxon>
    </lineage>
</organism>
<dbReference type="Pfam" id="PF22759">
    <property type="entry name" value="E217_GP41"/>
    <property type="match status" value="1"/>
</dbReference>
<protein>
    <recommendedName>
        <fullName evidence="3">Bacteriophage protein</fullName>
    </recommendedName>
</protein>